<keyword evidence="2" id="KW-0175">Coiled coil</keyword>
<name>K1PXT8_MAGGI</name>
<dbReference type="SUPFAM" id="SSF47769">
    <property type="entry name" value="SAM/Pointed domain"/>
    <property type="match status" value="1"/>
</dbReference>
<protein>
    <submittedName>
        <fullName evidence="4">Neurabin-1</fullName>
    </submittedName>
</protein>
<dbReference type="Gene3D" id="1.10.150.50">
    <property type="entry name" value="Transcription Factor, Ets-1"/>
    <property type="match status" value="1"/>
</dbReference>
<dbReference type="SMART" id="SM00454">
    <property type="entry name" value="SAM"/>
    <property type="match status" value="1"/>
</dbReference>
<dbReference type="GO" id="GO:0005737">
    <property type="term" value="C:cytoplasm"/>
    <property type="evidence" value="ECO:0007669"/>
    <property type="project" value="TreeGrafter"/>
</dbReference>
<dbReference type="PANTHER" id="PTHR16154:SF6">
    <property type="entry name" value="SPINOPHILIN, ISOFORM J"/>
    <property type="match status" value="1"/>
</dbReference>
<evidence type="ECO:0000256" key="3">
    <source>
        <dbReference type="SAM" id="MobiDB-lite"/>
    </source>
</evidence>
<dbReference type="InterPro" id="IPR001660">
    <property type="entry name" value="SAM"/>
</dbReference>
<feature type="region of interest" description="Disordered" evidence="3">
    <location>
        <begin position="1"/>
        <end position="39"/>
    </location>
</feature>
<dbReference type="InterPro" id="IPR013761">
    <property type="entry name" value="SAM/pointed_sf"/>
</dbReference>
<feature type="region of interest" description="Disordered" evidence="3">
    <location>
        <begin position="112"/>
        <end position="136"/>
    </location>
</feature>
<dbReference type="FunFam" id="1.10.150.50:FF:000008">
    <property type="entry name" value="Neurabin-1 isoform 1-like protein"/>
    <property type="match status" value="1"/>
</dbReference>
<dbReference type="HOGENOM" id="CLU_1877437_0_0_1"/>
<dbReference type="EMBL" id="JH818883">
    <property type="protein sequence ID" value="EKC21285.1"/>
    <property type="molecule type" value="Genomic_DNA"/>
</dbReference>
<evidence type="ECO:0000256" key="1">
    <source>
        <dbReference type="ARBA" id="ARBA00022553"/>
    </source>
</evidence>
<dbReference type="GO" id="GO:0014069">
    <property type="term" value="C:postsynaptic density"/>
    <property type="evidence" value="ECO:0007669"/>
    <property type="project" value="TreeGrafter"/>
</dbReference>
<dbReference type="GO" id="GO:0030425">
    <property type="term" value="C:dendrite"/>
    <property type="evidence" value="ECO:0007669"/>
    <property type="project" value="TreeGrafter"/>
</dbReference>
<dbReference type="GO" id="GO:0015629">
    <property type="term" value="C:actin cytoskeleton"/>
    <property type="evidence" value="ECO:0007669"/>
    <property type="project" value="TreeGrafter"/>
</dbReference>
<dbReference type="GO" id="GO:0007015">
    <property type="term" value="P:actin filament organization"/>
    <property type="evidence" value="ECO:0007669"/>
    <property type="project" value="TreeGrafter"/>
</dbReference>
<dbReference type="InterPro" id="IPR043446">
    <property type="entry name" value="Neurabin-like"/>
</dbReference>
<dbReference type="GO" id="GO:0051015">
    <property type="term" value="F:actin filament binding"/>
    <property type="evidence" value="ECO:0007669"/>
    <property type="project" value="TreeGrafter"/>
</dbReference>
<dbReference type="GO" id="GO:0031175">
    <property type="term" value="P:neuron projection development"/>
    <property type="evidence" value="ECO:0007669"/>
    <property type="project" value="TreeGrafter"/>
</dbReference>
<accession>K1PXT8</accession>
<feature type="compositionally biased region" description="Basic and acidic residues" evidence="3">
    <location>
        <begin position="112"/>
        <end position="130"/>
    </location>
</feature>
<dbReference type="Pfam" id="PF07647">
    <property type="entry name" value="SAM_2"/>
    <property type="match status" value="1"/>
</dbReference>
<proteinExistence type="predicted"/>
<sequence>MVQEYDDEDGKKTFFSLNITGTPANDEKPSSRRPVNQFQSGSITEWSVENVAHWLMILELEKYIPLFAEKNITGPQLIQLDGTKLKTMGIANGKDRDLLKKKIKEIKTGVEKEKKIQEKERKAKEKEQKKQLLKKK</sequence>
<reference evidence="4" key="1">
    <citation type="journal article" date="2012" name="Nature">
        <title>The oyster genome reveals stress adaptation and complexity of shell formation.</title>
        <authorList>
            <person name="Zhang G."/>
            <person name="Fang X."/>
            <person name="Guo X."/>
            <person name="Li L."/>
            <person name="Luo R."/>
            <person name="Xu F."/>
            <person name="Yang P."/>
            <person name="Zhang L."/>
            <person name="Wang X."/>
            <person name="Qi H."/>
            <person name="Xiong Z."/>
            <person name="Que H."/>
            <person name="Xie Y."/>
            <person name="Holland P.W."/>
            <person name="Paps J."/>
            <person name="Zhu Y."/>
            <person name="Wu F."/>
            <person name="Chen Y."/>
            <person name="Wang J."/>
            <person name="Peng C."/>
            <person name="Meng J."/>
            <person name="Yang L."/>
            <person name="Liu J."/>
            <person name="Wen B."/>
            <person name="Zhang N."/>
            <person name="Huang Z."/>
            <person name="Zhu Q."/>
            <person name="Feng Y."/>
            <person name="Mount A."/>
            <person name="Hedgecock D."/>
            <person name="Xu Z."/>
            <person name="Liu Y."/>
            <person name="Domazet-Loso T."/>
            <person name="Du Y."/>
            <person name="Sun X."/>
            <person name="Zhang S."/>
            <person name="Liu B."/>
            <person name="Cheng P."/>
            <person name="Jiang X."/>
            <person name="Li J."/>
            <person name="Fan D."/>
            <person name="Wang W."/>
            <person name="Fu W."/>
            <person name="Wang T."/>
            <person name="Wang B."/>
            <person name="Zhang J."/>
            <person name="Peng Z."/>
            <person name="Li Y."/>
            <person name="Li N."/>
            <person name="Wang J."/>
            <person name="Chen M."/>
            <person name="He Y."/>
            <person name="Tan F."/>
            <person name="Song X."/>
            <person name="Zheng Q."/>
            <person name="Huang R."/>
            <person name="Yang H."/>
            <person name="Du X."/>
            <person name="Chen L."/>
            <person name="Yang M."/>
            <person name="Gaffney P.M."/>
            <person name="Wang S."/>
            <person name="Luo L."/>
            <person name="She Z."/>
            <person name="Ming Y."/>
            <person name="Huang W."/>
            <person name="Zhang S."/>
            <person name="Huang B."/>
            <person name="Zhang Y."/>
            <person name="Qu T."/>
            <person name="Ni P."/>
            <person name="Miao G."/>
            <person name="Wang J."/>
            <person name="Wang Q."/>
            <person name="Steinberg C.E."/>
            <person name="Wang H."/>
            <person name="Li N."/>
            <person name="Qian L."/>
            <person name="Zhang G."/>
            <person name="Li Y."/>
            <person name="Yang H."/>
            <person name="Liu X."/>
            <person name="Wang J."/>
            <person name="Yin Y."/>
            <person name="Wang J."/>
        </authorList>
    </citation>
    <scope>NUCLEOTIDE SEQUENCE [LARGE SCALE GENOMIC DNA]</scope>
    <source>
        <strain evidence="4">05x7-T-G4-1.051#20</strain>
    </source>
</reference>
<dbReference type="PROSITE" id="PS50105">
    <property type="entry name" value="SAM_DOMAIN"/>
    <property type="match status" value="1"/>
</dbReference>
<organism evidence="4">
    <name type="scientific">Magallana gigas</name>
    <name type="common">Pacific oyster</name>
    <name type="synonym">Crassostrea gigas</name>
    <dbReference type="NCBI Taxonomy" id="29159"/>
    <lineage>
        <taxon>Eukaryota</taxon>
        <taxon>Metazoa</taxon>
        <taxon>Spiralia</taxon>
        <taxon>Lophotrochozoa</taxon>
        <taxon>Mollusca</taxon>
        <taxon>Bivalvia</taxon>
        <taxon>Autobranchia</taxon>
        <taxon>Pteriomorphia</taxon>
        <taxon>Ostreida</taxon>
        <taxon>Ostreoidea</taxon>
        <taxon>Ostreidae</taxon>
        <taxon>Magallana</taxon>
    </lineage>
</organism>
<gene>
    <name evidence="4" type="ORF">CGI_10004129</name>
</gene>
<dbReference type="PANTHER" id="PTHR16154">
    <property type="entry name" value="NEURABIN"/>
    <property type="match status" value="1"/>
</dbReference>
<dbReference type="GO" id="GO:0019722">
    <property type="term" value="P:calcium-mediated signaling"/>
    <property type="evidence" value="ECO:0007669"/>
    <property type="project" value="TreeGrafter"/>
</dbReference>
<dbReference type="CDD" id="cd09512">
    <property type="entry name" value="SAM_Neurabin-like"/>
    <property type="match status" value="1"/>
</dbReference>
<evidence type="ECO:0000256" key="2">
    <source>
        <dbReference type="ARBA" id="ARBA00023054"/>
    </source>
</evidence>
<dbReference type="AlphaFoldDB" id="K1PXT8"/>
<evidence type="ECO:0000313" key="4">
    <source>
        <dbReference type="EMBL" id="EKC21285.1"/>
    </source>
</evidence>
<dbReference type="InParanoid" id="K1PXT8"/>
<keyword evidence="1" id="KW-0597">Phosphoprotein</keyword>